<feature type="region of interest" description="Disordered" evidence="1">
    <location>
        <begin position="134"/>
        <end position="171"/>
    </location>
</feature>
<reference evidence="2 3" key="1">
    <citation type="journal article" date="2019" name="Commun. Biol.">
        <title>The bagworm genome reveals a unique fibroin gene that provides high tensile strength.</title>
        <authorList>
            <person name="Kono N."/>
            <person name="Nakamura H."/>
            <person name="Ohtoshi R."/>
            <person name="Tomita M."/>
            <person name="Numata K."/>
            <person name="Arakawa K."/>
        </authorList>
    </citation>
    <scope>NUCLEOTIDE SEQUENCE [LARGE SCALE GENOMIC DNA]</scope>
</reference>
<proteinExistence type="predicted"/>
<comment type="caution">
    <text evidence="2">The sequence shown here is derived from an EMBL/GenBank/DDBJ whole genome shotgun (WGS) entry which is preliminary data.</text>
</comment>
<evidence type="ECO:0000313" key="3">
    <source>
        <dbReference type="Proteomes" id="UP000299102"/>
    </source>
</evidence>
<evidence type="ECO:0000313" key="2">
    <source>
        <dbReference type="EMBL" id="GBP09746.1"/>
    </source>
</evidence>
<evidence type="ECO:0000256" key="1">
    <source>
        <dbReference type="SAM" id="MobiDB-lite"/>
    </source>
</evidence>
<dbReference type="AlphaFoldDB" id="A0A4C1T6D1"/>
<protein>
    <submittedName>
        <fullName evidence="2">Uncharacterized protein</fullName>
    </submittedName>
</protein>
<name>A0A4C1T6D1_EUMVA</name>
<accession>A0A4C1T6D1</accession>
<feature type="compositionally biased region" description="Low complexity" evidence="1">
    <location>
        <begin position="142"/>
        <end position="162"/>
    </location>
</feature>
<dbReference type="EMBL" id="BGZK01000037">
    <property type="protein sequence ID" value="GBP09746.1"/>
    <property type="molecule type" value="Genomic_DNA"/>
</dbReference>
<organism evidence="2 3">
    <name type="scientific">Eumeta variegata</name>
    <name type="common">Bagworm moth</name>
    <name type="synonym">Eumeta japonica</name>
    <dbReference type="NCBI Taxonomy" id="151549"/>
    <lineage>
        <taxon>Eukaryota</taxon>
        <taxon>Metazoa</taxon>
        <taxon>Ecdysozoa</taxon>
        <taxon>Arthropoda</taxon>
        <taxon>Hexapoda</taxon>
        <taxon>Insecta</taxon>
        <taxon>Pterygota</taxon>
        <taxon>Neoptera</taxon>
        <taxon>Endopterygota</taxon>
        <taxon>Lepidoptera</taxon>
        <taxon>Glossata</taxon>
        <taxon>Ditrysia</taxon>
        <taxon>Tineoidea</taxon>
        <taxon>Psychidae</taxon>
        <taxon>Oiketicinae</taxon>
        <taxon>Eumeta</taxon>
    </lineage>
</organism>
<sequence length="171" mass="18823">MLISPVQVEAGDLENSYVSSGHIDSTTQIRISRSKNNFSRGFPVENQQVRTNTIAARYLRVRNSIAVSLFSSSFLEPGTRLEPATEGHRPRYLAHSVRECYMYFKATSAERNRRDDKTVGRGLKFHRVTGDQGRVFSGDGETAAAPAGAGAAPAARWPTRPARQITGNNAR</sequence>
<keyword evidence="3" id="KW-1185">Reference proteome</keyword>
<dbReference type="Proteomes" id="UP000299102">
    <property type="component" value="Unassembled WGS sequence"/>
</dbReference>
<gene>
    <name evidence="2" type="ORF">EVAR_81036_1</name>
</gene>